<dbReference type="InParanoid" id="A0A218YZN7"/>
<gene>
    <name evidence="2" type="ORF">B2J93_5364</name>
</gene>
<accession>A0A218YZN7</accession>
<organism evidence="2 3">
    <name type="scientific">Diplocarpon coronariae</name>
    <dbReference type="NCBI Taxonomy" id="2795749"/>
    <lineage>
        <taxon>Eukaryota</taxon>
        <taxon>Fungi</taxon>
        <taxon>Dikarya</taxon>
        <taxon>Ascomycota</taxon>
        <taxon>Pezizomycotina</taxon>
        <taxon>Leotiomycetes</taxon>
        <taxon>Helotiales</taxon>
        <taxon>Drepanopezizaceae</taxon>
        <taxon>Diplocarpon</taxon>
    </lineage>
</organism>
<evidence type="ECO:0000256" key="1">
    <source>
        <dbReference type="SAM" id="MobiDB-lite"/>
    </source>
</evidence>
<evidence type="ECO:0000313" key="2">
    <source>
        <dbReference type="EMBL" id="OWP00830.1"/>
    </source>
</evidence>
<dbReference type="Proteomes" id="UP000242519">
    <property type="component" value="Unassembled WGS sequence"/>
</dbReference>
<feature type="region of interest" description="Disordered" evidence="1">
    <location>
        <begin position="304"/>
        <end position="323"/>
    </location>
</feature>
<feature type="compositionally biased region" description="Basic and acidic residues" evidence="1">
    <location>
        <begin position="138"/>
        <end position="153"/>
    </location>
</feature>
<keyword evidence="3" id="KW-1185">Reference proteome</keyword>
<evidence type="ECO:0000313" key="3">
    <source>
        <dbReference type="Proteomes" id="UP000242519"/>
    </source>
</evidence>
<sequence length="360" mass="38790">MPNIKSALISRPLPPIRENSTLSISPRGAIPTRNPLDQSGGESSVSDSDSSDTEVSPISTVMQGILIGSAGQEVEARSAEELMASDVRGNTVDIAHSDEEKNKDRTERLLRPGGDAPSDDTAPLLASRPFPIRGAQVPRHEKSGKTKARESRATTKLRRMPETSSAEPSRPSGMQAINRAGSPGALSNEPNDEGNSGASEDQDEENGCCFNYMYCCAQSNRQMQYAQAPDIKTAVKQTWAECWKFFKSDFRNLDTNGQAGREITRNSVVRRTEGIESGIGCGTSLVASTPLPAPIYPITSSPIAPIPQRTSKSHPAPSSAADGPSHLNIKIQSKYQDAFHDLALGFWMKWLQLNLSLVAG</sequence>
<feature type="compositionally biased region" description="Basic and acidic residues" evidence="1">
    <location>
        <begin position="95"/>
        <end position="110"/>
    </location>
</feature>
<feature type="compositionally biased region" description="Low complexity" evidence="1">
    <location>
        <begin position="39"/>
        <end position="56"/>
    </location>
</feature>
<dbReference type="AlphaFoldDB" id="A0A218YZN7"/>
<reference evidence="2 3" key="1">
    <citation type="submission" date="2017-04" db="EMBL/GenBank/DDBJ databases">
        <title>Draft genome sequence of Marssonina coronaria NL1: causal agent of apple blotch.</title>
        <authorList>
            <person name="Cheng Q."/>
        </authorList>
    </citation>
    <scope>NUCLEOTIDE SEQUENCE [LARGE SCALE GENOMIC DNA]</scope>
    <source>
        <strain evidence="2 3">NL1</strain>
    </source>
</reference>
<proteinExistence type="predicted"/>
<name>A0A218YZN7_9HELO</name>
<protein>
    <submittedName>
        <fullName evidence="2">Uncharacterized protein</fullName>
    </submittedName>
</protein>
<feature type="region of interest" description="Disordered" evidence="1">
    <location>
        <begin position="1"/>
        <end position="202"/>
    </location>
</feature>
<comment type="caution">
    <text evidence="2">The sequence shown here is derived from an EMBL/GenBank/DDBJ whole genome shotgun (WGS) entry which is preliminary data.</text>
</comment>
<dbReference type="EMBL" id="MZNU01000306">
    <property type="protein sequence ID" value="OWP00830.1"/>
    <property type="molecule type" value="Genomic_DNA"/>
</dbReference>